<reference evidence="6" key="1">
    <citation type="journal article" date="2022" name="Proc. Natl. Acad. Sci. U.S.A.">
        <title>Life cycle and functional genomics of the unicellular red alga Galdieria for elucidating algal and plant evolution and industrial use.</title>
        <authorList>
            <person name="Hirooka S."/>
            <person name="Itabashi T."/>
            <person name="Ichinose T.M."/>
            <person name="Onuma R."/>
            <person name="Fujiwara T."/>
            <person name="Yamashita S."/>
            <person name="Jong L.W."/>
            <person name="Tomita R."/>
            <person name="Iwane A.H."/>
            <person name="Miyagishima S.Y."/>
        </authorList>
    </citation>
    <scope>NUCLEOTIDE SEQUENCE</scope>
    <source>
        <strain evidence="6">NBRC 102759</strain>
    </source>
</reference>
<dbReference type="SMART" id="SM01417">
    <property type="entry name" value="Solute_trans_a"/>
    <property type="match status" value="1"/>
</dbReference>
<sequence>MREETYALVLSQLIAGLFALSATCLSSYQIFQHLTHYVRPEYQLHICRILGMVPIYSITAWLALVLTNPEDSLLLDVIRDSYEAYVIYNFLVLLINAGGGERQLTYLLELKPRMRHPWPLQNVLAPIPLGADFLYWTRAACLQFVFVKPASSIIAVWLNRHGWLGEGIDFSKGSVYLAFVNNVSVSVALYALILFYFATEDLLSPFRPLPKFLAVKMVVFFSFWQGFALACMVWLGVLKDVEGFDAKSQATGLQDLLICIEMLVASICHHFVFSYEEFEDYAPDPKRPLLRNFGDIVDIRDVLSDAKDTLSGSAFERELREGEPIIPGTEAFFSEDGSNTSPSSSIRRVVVPRFDFD</sequence>
<evidence type="ECO:0000256" key="4">
    <source>
        <dbReference type="ARBA" id="ARBA00023136"/>
    </source>
</evidence>
<proteinExistence type="predicted"/>
<organism evidence="6 8">
    <name type="scientific">Galdieria partita</name>
    <dbReference type="NCBI Taxonomy" id="83374"/>
    <lineage>
        <taxon>Eukaryota</taxon>
        <taxon>Rhodophyta</taxon>
        <taxon>Bangiophyceae</taxon>
        <taxon>Galdieriales</taxon>
        <taxon>Galdieriaceae</taxon>
        <taxon>Galdieria</taxon>
    </lineage>
</organism>
<feature type="transmembrane region" description="Helical" evidence="5">
    <location>
        <begin position="46"/>
        <end position="66"/>
    </location>
</feature>
<feature type="transmembrane region" description="Helical" evidence="5">
    <location>
        <begin position="6"/>
        <end position="25"/>
    </location>
</feature>
<feature type="transmembrane region" description="Helical" evidence="5">
    <location>
        <begin position="175"/>
        <end position="198"/>
    </location>
</feature>
<dbReference type="OrthoDB" id="5348404at2759"/>
<evidence type="ECO:0000256" key="5">
    <source>
        <dbReference type="SAM" id="Phobius"/>
    </source>
</evidence>
<protein>
    <submittedName>
        <fullName evidence="6">Uncharacterized protein</fullName>
    </submittedName>
</protein>
<dbReference type="EMBL" id="BQMJ01000060">
    <property type="protein sequence ID" value="GJQ14844.1"/>
    <property type="molecule type" value="Genomic_DNA"/>
</dbReference>
<keyword evidence="3 5" id="KW-1133">Transmembrane helix</keyword>
<comment type="subcellular location">
    <subcellularLocation>
        <location evidence="1">Membrane</location>
        <topology evidence="1">Multi-pass membrane protein</topology>
    </subcellularLocation>
</comment>
<evidence type="ECO:0000313" key="8">
    <source>
        <dbReference type="Proteomes" id="UP001061958"/>
    </source>
</evidence>
<dbReference type="PANTHER" id="PTHR23423">
    <property type="entry name" value="ORGANIC SOLUTE TRANSPORTER-RELATED"/>
    <property type="match status" value="1"/>
</dbReference>
<evidence type="ECO:0000256" key="2">
    <source>
        <dbReference type="ARBA" id="ARBA00022692"/>
    </source>
</evidence>
<feature type="transmembrane region" description="Helical" evidence="5">
    <location>
        <begin position="218"/>
        <end position="238"/>
    </location>
</feature>
<dbReference type="GO" id="GO:0016020">
    <property type="term" value="C:membrane"/>
    <property type="evidence" value="ECO:0007669"/>
    <property type="project" value="UniProtKB-SubCell"/>
</dbReference>
<accession>A0A9C7UNA0</accession>
<dbReference type="InterPro" id="IPR005178">
    <property type="entry name" value="Ostalpha/TMEM184C"/>
</dbReference>
<dbReference type="EMBL" id="BQMJ01000006">
    <property type="protein sequence ID" value="GJQ09127.1"/>
    <property type="molecule type" value="Genomic_DNA"/>
</dbReference>
<comment type="caution">
    <text evidence="6">The sequence shown here is derived from an EMBL/GenBank/DDBJ whole genome shotgun (WGS) entry which is preliminary data.</text>
</comment>
<evidence type="ECO:0000313" key="7">
    <source>
        <dbReference type="EMBL" id="GJQ14844.1"/>
    </source>
</evidence>
<dbReference type="Proteomes" id="UP001061958">
    <property type="component" value="Unassembled WGS sequence"/>
</dbReference>
<dbReference type="Pfam" id="PF03619">
    <property type="entry name" value="Solute_trans_a"/>
    <property type="match status" value="1"/>
</dbReference>
<keyword evidence="4 5" id="KW-0472">Membrane</keyword>
<gene>
    <name evidence="7" type="ORF">GpartN1_g6635.t1</name>
    <name evidence="6" type="ORF">GpartN1_g918.t1</name>
</gene>
<keyword evidence="8" id="KW-1185">Reference proteome</keyword>
<dbReference type="AlphaFoldDB" id="A0A9C7UNA0"/>
<name>A0A9C7UNA0_9RHOD</name>
<keyword evidence="2 5" id="KW-0812">Transmembrane</keyword>
<reference evidence="6" key="2">
    <citation type="submission" date="2022-01" db="EMBL/GenBank/DDBJ databases">
        <authorList>
            <person name="Hirooka S."/>
            <person name="Miyagishima S.Y."/>
        </authorList>
    </citation>
    <scope>NUCLEOTIDE SEQUENCE</scope>
    <source>
        <strain evidence="6">NBRC 102759</strain>
    </source>
</reference>
<evidence type="ECO:0000313" key="6">
    <source>
        <dbReference type="EMBL" id="GJQ09127.1"/>
    </source>
</evidence>
<evidence type="ECO:0000256" key="1">
    <source>
        <dbReference type="ARBA" id="ARBA00004141"/>
    </source>
</evidence>
<evidence type="ECO:0000256" key="3">
    <source>
        <dbReference type="ARBA" id="ARBA00022989"/>
    </source>
</evidence>